<dbReference type="AlphaFoldDB" id="A0A9X2DSF8"/>
<dbReference type="Pfam" id="PF14689">
    <property type="entry name" value="SPOB_a"/>
    <property type="match status" value="1"/>
</dbReference>
<evidence type="ECO:0000256" key="2">
    <source>
        <dbReference type="ARBA" id="ARBA00004651"/>
    </source>
</evidence>
<evidence type="ECO:0000256" key="3">
    <source>
        <dbReference type="ARBA" id="ARBA00012438"/>
    </source>
</evidence>
<organism evidence="15 16">
    <name type="scientific">Halalkalibacter oceani</name>
    <dbReference type="NCBI Taxonomy" id="1653776"/>
    <lineage>
        <taxon>Bacteria</taxon>
        <taxon>Bacillati</taxon>
        <taxon>Bacillota</taxon>
        <taxon>Bacilli</taxon>
        <taxon>Bacillales</taxon>
        <taxon>Bacillaceae</taxon>
        <taxon>Halalkalibacter</taxon>
    </lineage>
</organism>
<evidence type="ECO:0000256" key="1">
    <source>
        <dbReference type="ARBA" id="ARBA00000085"/>
    </source>
</evidence>
<evidence type="ECO:0000313" key="16">
    <source>
        <dbReference type="Proteomes" id="UP001139179"/>
    </source>
</evidence>
<protein>
    <recommendedName>
        <fullName evidence="3">histidine kinase</fullName>
        <ecNumber evidence="3">2.7.13.3</ecNumber>
    </recommendedName>
</protein>
<keyword evidence="5" id="KW-0597">Phosphoprotein</keyword>
<evidence type="ECO:0000256" key="7">
    <source>
        <dbReference type="ARBA" id="ARBA00022692"/>
    </source>
</evidence>
<keyword evidence="16" id="KW-1185">Reference proteome</keyword>
<dbReference type="PRINTS" id="PR00344">
    <property type="entry name" value="BCTRLSENSOR"/>
</dbReference>
<feature type="domain" description="Histidine kinase" evidence="14">
    <location>
        <begin position="427"/>
        <end position="527"/>
    </location>
</feature>
<sequence length="538" mass="59412">MRKRSLPLTYQMMLFSSGLLCLTLLVMGLVIGYGQAVQTKEALASKASLSASHFARMPLVAEALEAGEASEELRNLAKSIRESHQLQYIVIVDMEGVRLTHPVEERIGQHFVGGDVGDVLEGKTYTSEAVGTLGPSMRAFEPVFHQGRQIGAVSVGISTEFIDGAVWESIRSTFFGTAISLMLGLLGSYVLASRLKQTLFNLEPWEIAKMMQEREAMLESVGEGIVAVNADQTIIITNRAAEQLLRTAGYQGSLTGEPISKVWPALTLEPQIINKEAVYDQVVQLGQFDMMTSSVPVIVDGECVGALVTFRDRNELDAVMKQLSGVESYAHTLRMQTHEFMNKLHIISAMVYTESYDELKEYVEHLSQNYQKETGRISAHIDDVAIAGFVFSQMERLERANISIELRGARKWPTLDDPVMVDRWITIIGNSLENAVEAMVGQEEKQVELTFEVENGEMVYQLRDNGRGFPQESLPVLVEKGVSTKGMNRGYGLSIMIKAIQAAAGNYHVASEPGVGTTFRVSLPITSHNQKTGDEQHD</sequence>
<dbReference type="InterPro" id="IPR005467">
    <property type="entry name" value="His_kinase_dom"/>
</dbReference>
<dbReference type="SUPFAM" id="SSF103190">
    <property type="entry name" value="Sensory domain-like"/>
    <property type="match status" value="1"/>
</dbReference>
<evidence type="ECO:0000256" key="12">
    <source>
        <dbReference type="ARBA" id="ARBA00023012"/>
    </source>
</evidence>
<dbReference type="Proteomes" id="UP001139179">
    <property type="component" value="Unassembled WGS sequence"/>
</dbReference>
<keyword evidence="7" id="KW-0812">Transmembrane</keyword>
<dbReference type="RefSeq" id="WP_251223368.1">
    <property type="nucleotide sequence ID" value="NZ_JAMBOL010000008.1"/>
</dbReference>
<reference evidence="15" key="1">
    <citation type="submission" date="2022-05" db="EMBL/GenBank/DDBJ databases">
        <title>Comparative Genomics of Spacecraft Associated Microbes.</title>
        <authorList>
            <person name="Tran M.T."/>
            <person name="Wright A."/>
            <person name="Seuylemezian A."/>
            <person name="Eisen J."/>
            <person name="Coil D."/>
        </authorList>
    </citation>
    <scope>NUCLEOTIDE SEQUENCE</scope>
    <source>
        <strain evidence="15">214.1.1</strain>
    </source>
</reference>
<dbReference type="InterPro" id="IPR035965">
    <property type="entry name" value="PAS-like_dom_sf"/>
</dbReference>
<keyword evidence="12" id="KW-0902">Two-component regulatory system</keyword>
<evidence type="ECO:0000256" key="4">
    <source>
        <dbReference type="ARBA" id="ARBA00022475"/>
    </source>
</evidence>
<gene>
    <name evidence="15" type="ORF">M3202_10900</name>
</gene>
<comment type="catalytic activity">
    <reaction evidence="1">
        <text>ATP + protein L-histidine = ADP + protein N-phospho-L-histidine.</text>
        <dbReference type="EC" id="2.7.13.3"/>
    </reaction>
</comment>
<evidence type="ECO:0000313" key="15">
    <source>
        <dbReference type="EMBL" id="MCM3714597.1"/>
    </source>
</evidence>
<evidence type="ECO:0000256" key="11">
    <source>
        <dbReference type="ARBA" id="ARBA00022989"/>
    </source>
</evidence>
<dbReference type="InterPro" id="IPR016120">
    <property type="entry name" value="Sig_transdc_His_kin_SpoOB"/>
</dbReference>
<keyword evidence="6" id="KW-0808">Transferase</keyword>
<proteinExistence type="predicted"/>
<evidence type="ECO:0000256" key="13">
    <source>
        <dbReference type="ARBA" id="ARBA00023136"/>
    </source>
</evidence>
<dbReference type="PROSITE" id="PS50109">
    <property type="entry name" value="HIS_KIN"/>
    <property type="match status" value="1"/>
</dbReference>
<dbReference type="InterPro" id="IPR029151">
    <property type="entry name" value="Sensor-like_sf"/>
</dbReference>
<evidence type="ECO:0000256" key="9">
    <source>
        <dbReference type="ARBA" id="ARBA00022777"/>
    </source>
</evidence>
<evidence type="ECO:0000259" key="14">
    <source>
        <dbReference type="PROSITE" id="PS50109"/>
    </source>
</evidence>
<dbReference type="InterPro" id="IPR004358">
    <property type="entry name" value="Sig_transdc_His_kin-like_C"/>
</dbReference>
<keyword evidence="4" id="KW-1003">Cell membrane</keyword>
<comment type="caution">
    <text evidence="15">The sequence shown here is derived from an EMBL/GenBank/DDBJ whole genome shotgun (WGS) entry which is preliminary data.</text>
</comment>
<keyword evidence="13" id="KW-0472">Membrane</keyword>
<accession>A0A9X2DSF8</accession>
<comment type="subcellular location">
    <subcellularLocation>
        <location evidence="2">Cell membrane</location>
        <topology evidence="2">Multi-pass membrane protein</topology>
    </subcellularLocation>
</comment>
<dbReference type="InterPro" id="IPR039506">
    <property type="entry name" value="SPOB_a"/>
</dbReference>
<evidence type="ECO:0000256" key="8">
    <source>
        <dbReference type="ARBA" id="ARBA00022741"/>
    </source>
</evidence>
<dbReference type="PANTHER" id="PTHR43547">
    <property type="entry name" value="TWO-COMPONENT HISTIDINE KINASE"/>
    <property type="match status" value="1"/>
</dbReference>
<keyword evidence="10 15" id="KW-0067">ATP-binding</keyword>
<keyword evidence="11" id="KW-1133">Transmembrane helix</keyword>
<keyword evidence="9" id="KW-0418">Kinase</keyword>
<dbReference type="SUPFAM" id="SSF55874">
    <property type="entry name" value="ATPase domain of HSP90 chaperone/DNA topoisomerase II/histidine kinase"/>
    <property type="match status" value="1"/>
</dbReference>
<dbReference type="EMBL" id="JAMBOL010000008">
    <property type="protein sequence ID" value="MCM3714597.1"/>
    <property type="molecule type" value="Genomic_DNA"/>
</dbReference>
<keyword evidence="8" id="KW-0547">Nucleotide-binding</keyword>
<dbReference type="SMART" id="SM00387">
    <property type="entry name" value="HATPase_c"/>
    <property type="match status" value="1"/>
</dbReference>
<dbReference type="GO" id="GO:0005886">
    <property type="term" value="C:plasma membrane"/>
    <property type="evidence" value="ECO:0007669"/>
    <property type="project" value="UniProtKB-SubCell"/>
</dbReference>
<dbReference type="Pfam" id="PF02518">
    <property type="entry name" value="HATPase_c"/>
    <property type="match status" value="1"/>
</dbReference>
<dbReference type="Gene3D" id="1.10.287.130">
    <property type="match status" value="1"/>
</dbReference>
<dbReference type="EC" id="2.7.13.3" evidence="3"/>
<evidence type="ECO:0000256" key="6">
    <source>
        <dbReference type="ARBA" id="ARBA00022679"/>
    </source>
</evidence>
<dbReference type="SUPFAM" id="SSF55890">
    <property type="entry name" value="Sporulation response regulatory protein Spo0B"/>
    <property type="match status" value="1"/>
</dbReference>
<dbReference type="Pfam" id="PF17203">
    <property type="entry name" value="sCache_3_2"/>
    <property type="match status" value="1"/>
</dbReference>
<dbReference type="SUPFAM" id="SSF55785">
    <property type="entry name" value="PYP-like sensor domain (PAS domain)"/>
    <property type="match status" value="1"/>
</dbReference>
<dbReference type="Gene3D" id="3.30.450.20">
    <property type="entry name" value="PAS domain"/>
    <property type="match status" value="2"/>
</dbReference>
<dbReference type="InterPro" id="IPR036890">
    <property type="entry name" value="HATPase_C_sf"/>
</dbReference>
<dbReference type="InterPro" id="IPR003594">
    <property type="entry name" value="HATPase_dom"/>
</dbReference>
<name>A0A9X2DSF8_9BACI</name>
<dbReference type="PANTHER" id="PTHR43547:SF10">
    <property type="entry name" value="SENSOR HISTIDINE KINASE DCUS"/>
    <property type="match status" value="1"/>
</dbReference>
<dbReference type="GO" id="GO:0005524">
    <property type="term" value="F:ATP binding"/>
    <property type="evidence" value="ECO:0007669"/>
    <property type="project" value="UniProtKB-KW"/>
</dbReference>
<evidence type="ECO:0000256" key="10">
    <source>
        <dbReference type="ARBA" id="ARBA00022840"/>
    </source>
</evidence>
<dbReference type="GO" id="GO:0000155">
    <property type="term" value="F:phosphorelay sensor kinase activity"/>
    <property type="evidence" value="ECO:0007669"/>
    <property type="project" value="InterPro"/>
</dbReference>
<dbReference type="Gene3D" id="3.30.565.10">
    <property type="entry name" value="Histidine kinase-like ATPase, C-terminal domain"/>
    <property type="match status" value="1"/>
</dbReference>
<evidence type="ECO:0000256" key="5">
    <source>
        <dbReference type="ARBA" id="ARBA00022553"/>
    </source>
</evidence>
<dbReference type="InterPro" id="IPR033463">
    <property type="entry name" value="sCache_3"/>
</dbReference>